<organism evidence="1 2">
    <name type="scientific">Candidatus Ozemobacter sibiricus</name>
    <dbReference type="NCBI Taxonomy" id="2268124"/>
    <lineage>
        <taxon>Bacteria</taxon>
        <taxon>Candidatus Ozemobacteria</taxon>
        <taxon>Candidatus Ozemobacterales</taxon>
        <taxon>Candidatus Ozemobacteraceae</taxon>
        <taxon>Candidatus Ozemobacter</taxon>
    </lineage>
</organism>
<accession>A0A367ZRB2</accession>
<comment type="caution">
    <text evidence="1">The sequence shown here is derived from an EMBL/GenBank/DDBJ whole genome shotgun (WGS) entry which is preliminary data.</text>
</comment>
<name>A0A367ZRB2_9BACT</name>
<evidence type="ECO:0000313" key="2">
    <source>
        <dbReference type="Proteomes" id="UP000252355"/>
    </source>
</evidence>
<proteinExistence type="predicted"/>
<sequence length="43" mass="4814">MSADLRRGAPDVSRFERCVGYGVKIVNEEDVANAFVTMNILIR</sequence>
<evidence type="ECO:0000313" key="1">
    <source>
        <dbReference type="EMBL" id="RCK80675.1"/>
    </source>
</evidence>
<protein>
    <submittedName>
        <fullName evidence="1">Uncharacterized protein</fullName>
    </submittedName>
</protein>
<dbReference type="AlphaFoldDB" id="A0A367ZRB2"/>
<dbReference type="EMBL" id="QOQW01000005">
    <property type="protein sequence ID" value="RCK80675.1"/>
    <property type="molecule type" value="Genomic_DNA"/>
</dbReference>
<reference evidence="1 2" key="1">
    <citation type="submission" date="2018-05" db="EMBL/GenBank/DDBJ databases">
        <title>A metagenomic window into the 2 km-deep terrestrial subsurface aquifer revealed taxonomically and functionally diverse microbial community comprising novel uncultured bacterial lineages.</title>
        <authorList>
            <person name="Kadnikov V.V."/>
            <person name="Mardanov A.V."/>
            <person name="Beletsky A.V."/>
            <person name="Banks D."/>
            <person name="Pimenov N.V."/>
            <person name="Frank Y.A."/>
            <person name="Karnachuk O.V."/>
            <person name="Ravin N.V."/>
        </authorList>
    </citation>
    <scope>NUCLEOTIDE SEQUENCE [LARGE SCALE GENOMIC DNA]</scope>
    <source>
        <strain evidence="1">BY5</strain>
    </source>
</reference>
<dbReference type="Proteomes" id="UP000252355">
    <property type="component" value="Unassembled WGS sequence"/>
</dbReference>
<gene>
    <name evidence="1" type="ORF">OZSIB_2988</name>
</gene>